<gene>
    <name evidence="2" type="ORF">GCM10009114_35140</name>
</gene>
<sequence length="174" mass="19349">MKYIMVFLSIVLLISGCASAPDYRPAKNGSEGYSEQKVSSDRYRVQFKLYSKSVADAFDYALLRSAELTQQQGYDWFVVTSKETFVESQKVQPASSIGVSQQRQVERHCGLLTCDTRTRPSTEVGVSINSSAGNERKEVHTILEIRMGKGTKTNDDAYGAQDVLDSLSSKLDKQ</sequence>
<evidence type="ECO:0000256" key="1">
    <source>
        <dbReference type="SAM" id="SignalP"/>
    </source>
</evidence>
<name>A0ABP3X2U7_9ALTE</name>
<evidence type="ECO:0000313" key="3">
    <source>
        <dbReference type="Proteomes" id="UP001500359"/>
    </source>
</evidence>
<evidence type="ECO:0008006" key="4">
    <source>
        <dbReference type="Google" id="ProtNLM"/>
    </source>
</evidence>
<proteinExistence type="predicted"/>
<dbReference type="Proteomes" id="UP001500359">
    <property type="component" value="Unassembled WGS sequence"/>
</dbReference>
<comment type="caution">
    <text evidence="2">The sequence shown here is derived from an EMBL/GenBank/DDBJ whole genome shotgun (WGS) entry which is preliminary data.</text>
</comment>
<feature type="signal peptide" evidence="1">
    <location>
        <begin position="1"/>
        <end position="20"/>
    </location>
</feature>
<reference evidence="3" key="1">
    <citation type="journal article" date="2019" name="Int. J. Syst. Evol. Microbiol.">
        <title>The Global Catalogue of Microorganisms (GCM) 10K type strain sequencing project: providing services to taxonomists for standard genome sequencing and annotation.</title>
        <authorList>
            <consortium name="The Broad Institute Genomics Platform"/>
            <consortium name="The Broad Institute Genome Sequencing Center for Infectious Disease"/>
            <person name="Wu L."/>
            <person name="Ma J."/>
        </authorList>
    </citation>
    <scope>NUCLEOTIDE SEQUENCE [LARGE SCALE GENOMIC DNA]</scope>
    <source>
        <strain evidence="3">JCM 15896</strain>
    </source>
</reference>
<accession>A0ABP3X2U7</accession>
<feature type="chain" id="PRO_5047284008" description="Lipoprotein" evidence="1">
    <location>
        <begin position="21"/>
        <end position="174"/>
    </location>
</feature>
<dbReference type="NCBIfam" id="NF047637">
    <property type="entry name" value="lipo_CC0125"/>
    <property type="match status" value="1"/>
</dbReference>
<protein>
    <recommendedName>
        <fullName evidence="4">Lipoprotein</fullName>
    </recommendedName>
</protein>
<organism evidence="2 3">
    <name type="scientific">Aliiglaciecola litoralis</name>
    <dbReference type="NCBI Taxonomy" id="582857"/>
    <lineage>
        <taxon>Bacteria</taxon>
        <taxon>Pseudomonadati</taxon>
        <taxon>Pseudomonadota</taxon>
        <taxon>Gammaproteobacteria</taxon>
        <taxon>Alteromonadales</taxon>
        <taxon>Alteromonadaceae</taxon>
        <taxon>Aliiglaciecola</taxon>
    </lineage>
</organism>
<dbReference type="PROSITE" id="PS51257">
    <property type="entry name" value="PROKAR_LIPOPROTEIN"/>
    <property type="match status" value="1"/>
</dbReference>
<keyword evidence="1" id="KW-0732">Signal</keyword>
<dbReference type="EMBL" id="BAAAFD010000015">
    <property type="protein sequence ID" value="GAA0859899.1"/>
    <property type="molecule type" value="Genomic_DNA"/>
</dbReference>
<evidence type="ECO:0000313" key="2">
    <source>
        <dbReference type="EMBL" id="GAA0859899.1"/>
    </source>
</evidence>
<keyword evidence="3" id="KW-1185">Reference proteome</keyword>
<dbReference type="RefSeq" id="WP_343862361.1">
    <property type="nucleotide sequence ID" value="NZ_BAAAFD010000015.1"/>
</dbReference>